<evidence type="ECO:0000313" key="2">
    <source>
        <dbReference type="Proteomes" id="UP001303046"/>
    </source>
</evidence>
<organism evidence="1 2">
    <name type="scientific">Necator americanus</name>
    <name type="common">Human hookworm</name>
    <dbReference type="NCBI Taxonomy" id="51031"/>
    <lineage>
        <taxon>Eukaryota</taxon>
        <taxon>Metazoa</taxon>
        <taxon>Ecdysozoa</taxon>
        <taxon>Nematoda</taxon>
        <taxon>Chromadorea</taxon>
        <taxon>Rhabditida</taxon>
        <taxon>Rhabditina</taxon>
        <taxon>Rhabditomorpha</taxon>
        <taxon>Strongyloidea</taxon>
        <taxon>Ancylostomatidae</taxon>
        <taxon>Bunostominae</taxon>
        <taxon>Necator</taxon>
    </lineage>
</organism>
<comment type="caution">
    <text evidence="1">The sequence shown here is derived from an EMBL/GenBank/DDBJ whole genome shotgun (WGS) entry which is preliminary data.</text>
</comment>
<dbReference type="EMBL" id="JAVFWL010000006">
    <property type="protein sequence ID" value="KAK6761055.1"/>
    <property type="molecule type" value="Genomic_DNA"/>
</dbReference>
<dbReference type="Proteomes" id="UP001303046">
    <property type="component" value="Unassembled WGS sequence"/>
</dbReference>
<keyword evidence="2" id="KW-1185">Reference proteome</keyword>
<name>A0ABR1EFE4_NECAM</name>
<evidence type="ECO:0000313" key="1">
    <source>
        <dbReference type="EMBL" id="KAK6761055.1"/>
    </source>
</evidence>
<reference evidence="1 2" key="1">
    <citation type="submission" date="2023-08" db="EMBL/GenBank/DDBJ databases">
        <title>A Necator americanus chromosomal reference genome.</title>
        <authorList>
            <person name="Ilik V."/>
            <person name="Petrzelkova K.J."/>
            <person name="Pardy F."/>
            <person name="Fuh T."/>
            <person name="Niatou-Singa F.S."/>
            <person name="Gouil Q."/>
            <person name="Baker L."/>
            <person name="Ritchie M.E."/>
            <person name="Jex A.R."/>
            <person name="Gazzola D."/>
            <person name="Li H."/>
            <person name="Toshio Fujiwara R."/>
            <person name="Zhan B."/>
            <person name="Aroian R.V."/>
            <person name="Pafco B."/>
            <person name="Schwarz E.M."/>
        </authorList>
    </citation>
    <scope>NUCLEOTIDE SEQUENCE [LARGE SCALE GENOMIC DNA]</scope>
    <source>
        <strain evidence="1 2">Aroian</strain>
        <tissue evidence="1">Whole animal</tissue>
    </source>
</reference>
<accession>A0ABR1EFE4</accession>
<proteinExistence type="predicted"/>
<gene>
    <name evidence="1" type="primary">Necator_chrX.g22373</name>
    <name evidence="1" type="ORF">RB195_022211</name>
</gene>
<sequence>MFPLYLPVTRLEATGLLRKEATHYAKSCLLSDKGVHLWGGTSAPRTKPIQQPTKTVLQLLDRSSRPDAMDAPIRMEPQEDQLTRERPAYARRFMLNRNETNDPIFCRPSIDGGLTPFVPVSEELKELSHFVLPSLPLGLRPLSPEPRSLLLNAPKKRRISPPSCYSSVFDLSCFGRVLKPYKLKNLTQKRSVCRVLRFGE</sequence>
<protein>
    <submittedName>
        <fullName evidence="1">Uncharacterized protein</fullName>
    </submittedName>
</protein>